<dbReference type="OrthoDB" id="1551503at2759"/>
<keyword evidence="5" id="KW-0862">Zinc</keyword>
<dbReference type="Pfam" id="PF02953">
    <property type="entry name" value="zf-Tim10_DDP"/>
    <property type="match status" value="1"/>
</dbReference>
<gene>
    <name evidence="12" type="ORF">ALEPTO_LOCUS9213</name>
</gene>
<keyword evidence="8 10" id="KW-0496">Mitochondrion</keyword>
<feature type="domain" description="Tim10-like" evidence="11">
    <location>
        <begin position="16"/>
        <end position="77"/>
    </location>
</feature>
<reference evidence="12" key="1">
    <citation type="submission" date="2021-06" db="EMBL/GenBank/DDBJ databases">
        <authorList>
            <person name="Kallberg Y."/>
            <person name="Tangrot J."/>
            <person name="Rosling A."/>
        </authorList>
    </citation>
    <scope>NUCLEOTIDE SEQUENCE</scope>
    <source>
        <strain evidence="12">FL130A</strain>
    </source>
</reference>
<evidence type="ECO:0000259" key="11">
    <source>
        <dbReference type="Pfam" id="PF02953"/>
    </source>
</evidence>
<dbReference type="InterPro" id="IPR050673">
    <property type="entry name" value="Mito_inner_translocase_sub"/>
</dbReference>
<keyword evidence="9 10" id="KW-1015">Disulfide bond</keyword>
<evidence type="ECO:0000256" key="5">
    <source>
        <dbReference type="ARBA" id="ARBA00022833"/>
    </source>
</evidence>
<evidence type="ECO:0000256" key="6">
    <source>
        <dbReference type="ARBA" id="ARBA00022927"/>
    </source>
</evidence>
<keyword evidence="6 10" id="KW-0653">Protein transport</keyword>
<dbReference type="GO" id="GO:0005743">
    <property type="term" value="C:mitochondrial inner membrane"/>
    <property type="evidence" value="ECO:0007669"/>
    <property type="project" value="UniProtKB-SubCell"/>
</dbReference>
<dbReference type="GO" id="GO:0046872">
    <property type="term" value="F:metal ion binding"/>
    <property type="evidence" value="ECO:0007669"/>
    <property type="project" value="UniProtKB-KW"/>
</dbReference>
<evidence type="ECO:0000256" key="7">
    <source>
        <dbReference type="ARBA" id="ARBA00023010"/>
    </source>
</evidence>
<dbReference type="SUPFAM" id="SSF144122">
    <property type="entry name" value="Tim10-like"/>
    <property type="match status" value="1"/>
</dbReference>
<proteinExistence type="inferred from homology"/>
<comment type="subcellular location">
    <subcellularLocation>
        <location evidence="10">Mitochondrion inner membrane</location>
        <topology evidence="10">Peripheral membrane protein</topology>
        <orientation evidence="10">Intermembrane side</orientation>
    </subcellularLocation>
</comment>
<keyword evidence="4 10" id="KW-0472">Membrane</keyword>
<dbReference type="Gene3D" id="1.10.287.810">
    <property type="entry name" value="Mitochondrial import inner membrane translocase subunit tim13 like domains"/>
    <property type="match status" value="1"/>
</dbReference>
<evidence type="ECO:0000256" key="9">
    <source>
        <dbReference type="ARBA" id="ARBA00023157"/>
    </source>
</evidence>
<comment type="caution">
    <text evidence="12">The sequence shown here is derived from an EMBL/GenBank/DDBJ whole genome shotgun (WGS) entry which is preliminary data.</text>
</comment>
<evidence type="ECO:0000256" key="3">
    <source>
        <dbReference type="ARBA" id="ARBA00022723"/>
    </source>
</evidence>
<dbReference type="InterPro" id="IPR004217">
    <property type="entry name" value="Tim10-like"/>
</dbReference>
<dbReference type="GO" id="GO:0015031">
    <property type="term" value="P:protein transport"/>
    <property type="evidence" value="ECO:0007669"/>
    <property type="project" value="UniProtKB-KW"/>
</dbReference>
<comment type="similarity">
    <text evidence="1 10">Belongs to the small Tim family.</text>
</comment>
<comment type="domain">
    <text evidence="10">The twin CX3C motif contains 4 conserved Cys residues that form 2 disulfide bonds in the mitochondrial intermembrane space.</text>
</comment>
<evidence type="ECO:0000313" key="13">
    <source>
        <dbReference type="Proteomes" id="UP000789508"/>
    </source>
</evidence>
<keyword evidence="7 10" id="KW-0811">Translocation</keyword>
<evidence type="ECO:0000256" key="10">
    <source>
        <dbReference type="RuleBase" id="RU367043"/>
    </source>
</evidence>
<evidence type="ECO:0000256" key="2">
    <source>
        <dbReference type="ARBA" id="ARBA00022448"/>
    </source>
</evidence>
<dbReference type="Proteomes" id="UP000789508">
    <property type="component" value="Unassembled WGS sequence"/>
</dbReference>
<keyword evidence="13" id="KW-1185">Reference proteome</keyword>
<keyword evidence="4 10" id="KW-0999">Mitochondrion inner membrane</keyword>
<dbReference type="PANTHER" id="PTHR13172">
    <property type="entry name" value="MITOCHONDRIAL IMPORT INNER MEMBRANE TRANSLOCASE SUBUNIT TIM9B"/>
    <property type="match status" value="1"/>
</dbReference>
<evidence type="ECO:0000256" key="4">
    <source>
        <dbReference type="ARBA" id="ARBA00022792"/>
    </source>
</evidence>
<comment type="function">
    <text evidence="10">Mitochondrial intermembrane chaperone that participates in the import and insertion of some multi-pass transmembrane proteins into the mitochondrial inner membrane. Also required for the transfer of beta-barrel precursors from the TOM complex to the sorting and assembly machinery (SAM complex) of the outer membrane. Acts as a chaperone-like protein that protects the hydrophobic precursors from aggregation and guide them through the mitochondrial intermembrane space.</text>
</comment>
<accession>A0A9N9D5W4</accession>
<evidence type="ECO:0000256" key="8">
    <source>
        <dbReference type="ARBA" id="ARBA00023128"/>
    </source>
</evidence>
<organism evidence="12 13">
    <name type="scientific">Ambispora leptoticha</name>
    <dbReference type="NCBI Taxonomy" id="144679"/>
    <lineage>
        <taxon>Eukaryota</taxon>
        <taxon>Fungi</taxon>
        <taxon>Fungi incertae sedis</taxon>
        <taxon>Mucoromycota</taxon>
        <taxon>Glomeromycotina</taxon>
        <taxon>Glomeromycetes</taxon>
        <taxon>Archaeosporales</taxon>
        <taxon>Ambisporaceae</taxon>
        <taxon>Ambispora</taxon>
    </lineage>
</organism>
<name>A0A9N9D5W4_9GLOM</name>
<keyword evidence="10" id="KW-0143">Chaperone</keyword>
<evidence type="ECO:0000313" key="12">
    <source>
        <dbReference type="EMBL" id="CAG8627244.1"/>
    </source>
</evidence>
<evidence type="ECO:0000256" key="1">
    <source>
        <dbReference type="ARBA" id="ARBA00006720"/>
    </source>
</evidence>
<keyword evidence="2 10" id="KW-0813">Transport</keyword>
<dbReference type="AlphaFoldDB" id="A0A9N9D5W4"/>
<comment type="subunit">
    <text evidence="10">Heterohexamer.</text>
</comment>
<sequence length="100" mass="11682">MDFSTLNDAERAHVQKLIEQKQMRDFMKFYTGLVERCFNDCVNDFTSKALTTKEETCVLRCTDKFIKYNERISLRFGELNQEFMQQQAAAAAQQQPGMNP</sequence>
<keyword evidence="3" id="KW-0479">Metal-binding</keyword>
<dbReference type="InterPro" id="IPR035427">
    <property type="entry name" value="Tim10-like_dom_sf"/>
</dbReference>
<protein>
    <recommendedName>
        <fullName evidence="10">Mitochondrial import inner membrane translocase subunit</fullName>
    </recommendedName>
</protein>
<dbReference type="EMBL" id="CAJVPS010006621">
    <property type="protein sequence ID" value="CAG8627244.1"/>
    <property type="molecule type" value="Genomic_DNA"/>
</dbReference>